<reference evidence="2 3" key="1">
    <citation type="submission" date="2018-02" db="EMBL/GenBank/DDBJ databases">
        <title>The genomes of Aspergillus section Nigri reveals drivers in fungal speciation.</title>
        <authorList>
            <consortium name="DOE Joint Genome Institute"/>
            <person name="Vesth T.C."/>
            <person name="Nybo J."/>
            <person name="Theobald S."/>
            <person name="Brandl J."/>
            <person name="Frisvad J.C."/>
            <person name="Nielsen K.F."/>
            <person name="Lyhne E.K."/>
            <person name="Kogle M.E."/>
            <person name="Kuo A."/>
            <person name="Riley R."/>
            <person name="Clum A."/>
            <person name="Nolan M."/>
            <person name="Lipzen A."/>
            <person name="Salamov A."/>
            <person name="Henrissat B."/>
            <person name="Wiebenga A."/>
            <person name="De vries R.P."/>
            <person name="Grigoriev I.V."/>
            <person name="Mortensen U.H."/>
            <person name="Andersen M.R."/>
            <person name="Baker S.E."/>
        </authorList>
    </citation>
    <scope>NUCLEOTIDE SEQUENCE [LARGE SCALE GENOMIC DNA]</scope>
    <source>
        <strain evidence="2 3">CBS 114.80</strain>
    </source>
</reference>
<evidence type="ECO:0000313" key="2">
    <source>
        <dbReference type="EMBL" id="PYI31377.1"/>
    </source>
</evidence>
<sequence length="386" mass="43816">MASPEQSMPQADTTAAVDSTINISPEATDKMALRVEYLAPSFPPETRTRTLIVSKAVLMDASPVFSRMLTNNAWQEAQSLTATGSVRLTIDGTLHSETAFIDLMYILHGRTIDPDRYDRLSKLLDLATVADYWGCGRDPLPNLETSIALALRKDPYWGDLDTAMQWVWVAWFFQDTRVFEHATAYVVGHSEDSISAHWLRLPEDVCALMNKCRELSIRDLLSPLQEYIDEVLRHDCHLFHRSGRRDTPTPPTIIHPDPFPGPHRGSDRCMHIIKATIPQLHPEGGSLYSLPEPPYVGCSFRQLGAALAWDVPYELRWDLEHDMPYLLCLGPLSFLLSGLQSENKKIKYLTLNNDGTAMVAPLIKFYQYRGCWDLHRILDWCDCSNR</sequence>
<proteinExistence type="predicted"/>
<evidence type="ECO:0008006" key="4">
    <source>
        <dbReference type="Google" id="ProtNLM"/>
    </source>
</evidence>
<keyword evidence="3" id="KW-1185">Reference proteome</keyword>
<evidence type="ECO:0000256" key="1">
    <source>
        <dbReference type="SAM" id="MobiDB-lite"/>
    </source>
</evidence>
<dbReference type="InterPro" id="IPR011333">
    <property type="entry name" value="SKP1/BTB/POZ_sf"/>
</dbReference>
<accession>A0A2V5J2I4</accession>
<protein>
    <recommendedName>
        <fullName evidence="4">BTB domain-containing protein</fullName>
    </recommendedName>
</protein>
<evidence type="ECO:0000313" key="3">
    <source>
        <dbReference type="Proteomes" id="UP000248817"/>
    </source>
</evidence>
<name>A0A2V5J2I4_9EURO</name>
<feature type="region of interest" description="Disordered" evidence="1">
    <location>
        <begin position="1"/>
        <end position="20"/>
    </location>
</feature>
<dbReference type="Gene3D" id="3.30.710.10">
    <property type="entry name" value="Potassium Channel Kv1.1, Chain A"/>
    <property type="match status" value="1"/>
</dbReference>
<organism evidence="2 3">
    <name type="scientific">Aspergillus indologenus CBS 114.80</name>
    <dbReference type="NCBI Taxonomy" id="1450541"/>
    <lineage>
        <taxon>Eukaryota</taxon>
        <taxon>Fungi</taxon>
        <taxon>Dikarya</taxon>
        <taxon>Ascomycota</taxon>
        <taxon>Pezizomycotina</taxon>
        <taxon>Eurotiomycetes</taxon>
        <taxon>Eurotiomycetidae</taxon>
        <taxon>Eurotiales</taxon>
        <taxon>Aspergillaceae</taxon>
        <taxon>Aspergillus</taxon>
        <taxon>Aspergillus subgen. Circumdati</taxon>
    </lineage>
</organism>
<dbReference type="AlphaFoldDB" id="A0A2V5J2I4"/>
<dbReference type="Proteomes" id="UP000248817">
    <property type="component" value="Unassembled WGS sequence"/>
</dbReference>
<gene>
    <name evidence="2" type="ORF">BP00DRAFT_415679</name>
</gene>
<dbReference type="EMBL" id="KZ825504">
    <property type="protein sequence ID" value="PYI31377.1"/>
    <property type="molecule type" value="Genomic_DNA"/>
</dbReference>